<dbReference type="PROSITE" id="PS00041">
    <property type="entry name" value="HTH_ARAC_FAMILY_1"/>
    <property type="match status" value="1"/>
</dbReference>
<dbReference type="PANTHER" id="PTHR43280">
    <property type="entry name" value="ARAC-FAMILY TRANSCRIPTIONAL REGULATOR"/>
    <property type="match status" value="1"/>
</dbReference>
<dbReference type="RefSeq" id="WP_307409803.1">
    <property type="nucleotide sequence ID" value="NZ_JAUSUR010000006.1"/>
</dbReference>
<dbReference type="Pfam" id="PF12833">
    <property type="entry name" value="HTH_18"/>
    <property type="match status" value="1"/>
</dbReference>
<dbReference type="Proteomes" id="UP001230220">
    <property type="component" value="Unassembled WGS sequence"/>
</dbReference>
<feature type="modified residue" description="4-aspartylphosphate" evidence="4">
    <location>
        <position position="55"/>
    </location>
</feature>
<dbReference type="InterPro" id="IPR020449">
    <property type="entry name" value="Tscrpt_reg_AraC-type_HTH"/>
</dbReference>
<dbReference type="InterPro" id="IPR001789">
    <property type="entry name" value="Sig_transdc_resp-reg_receiver"/>
</dbReference>
<proteinExistence type="predicted"/>
<dbReference type="SMART" id="SM00448">
    <property type="entry name" value="REC"/>
    <property type="match status" value="1"/>
</dbReference>
<evidence type="ECO:0000256" key="4">
    <source>
        <dbReference type="PROSITE-ProRule" id="PRU00169"/>
    </source>
</evidence>
<dbReference type="InterPro" id="IPR009057">
    <property type="entry name" value="Homeodomain-like_sf"/>
</dbReference>
<evidence type="ECO:0000256" key="1">
    <source>
        <dbReference type="ARBA" id="ARBA00023015"/>
    </source>
</evidence>
<dbReference type="PRINTS" id="PR00032">
    <property type="entry name" value="HTHARAC"/>
</dbReference>
<dbReference type="EMBL" id="JAUSUR010000006">
    <property type="protein sequence ID" value="MDQ0362306.1"/>
    <property type="molecule type" value="Genomic_DNA"/>
</dbReference>
<dbReference type="Gene3D" id="1.10.10.60">
    <property type="entry name" value="Homeodomain-like"/>
    <property type="match status" value="2"/>
</dbReference>
<organism evidence="7 8">
    <name type="scientific">Breznakia pachnodae</name>
    <dbReference type="NCBI Taxonomy" id="265178"/>
    <lineage>
        <taxon>Bacteria</taxon>
        <taxon>Bacillati</taxon>
        <taxon>Bacillota</taxon>
        <taxon>Erysipelotrichia</taxon>
        <taxon>Erysipelotrichales</taxon>
        <taxon>Erysipelotrichaceae</taxon>
        <taxon>Breznakia</taxon>
    </lineage>
</organism>
<sequence>MYKLLIVEDEVIEREALATLICEKFKDTLEVYSVENGYEGLKLYKKHKIDIVLSDINLPGINGLDTIRMMKQIRNEAIFLILTSYNYFEYAQEAIRLGVQDFILKPVTGDTLHNMLLQIIDMRKSKASEKRQASQLVSKIEEIKPIIKSDCVHSIVQNKEITELKKLFLLLNMRPISCMCIVAKNEFVHLKMIKELADRFEELGYNSMYDNYYGLYILFIVGSTVSNEADIKVMNNLIHEYNLDYKYVGISKVHDRCENFHNAYLEAVDAIGKQINLQTQQKMVINPTTNYDIDEVCDQLIADFLRNDKKAIEKEVNRFYLYLLYFERKKIIRLLEEFNDKLLIAFNKKFKLTLDKKEYYMTINYENPYENLHEKLLDLMHVFTVHLESEELMGSNKLTKKALYYISLNYNKPITLNNVADYLGVSPFYVSRLLNTNLSKNFTDLVMEIRIEKAKEMLKDDKKIKEISSVLGFQSQSYFGKVFKKLTGYSPKEYAEQLMEENNL</sequence>
<keyword evidence="3" id="KW-0804">Transcription</keyword>
<keyword evidence="4" id="KW-0597">Phosphoprotein</keyword>
<feature type="domain" description="HTH araC/xylS-type" evidence="5">
    <location>
        <begin position="400"/>
        <end position="497"/>
    </location>
</feature>
<dbReference type="InterPro" id="IPR018060">
    <property type="entry name" value="HTH_AraC"/>
</dbReference>
<gene>
    <name evidence="7" type="ORF">J2S15_003060</name>
</gene>
<evidence type="ECO:0000313" key="8">
    <source>
        <dbReference type="Proteomes" id="UP001230220"/>
    </source>
</evidence>
<dbReference type="SUPFAM" id="SSF46689">
    <property type="entry name" value="Homeodomain-like"/>
    <property type="match status" value="1"/>
</dbReference>
<dbReference type="PROSITE" id="PS50110">
    <property type="entry name" value="RESPONSE_REGULATORY"/>
    <property type="match status" value="1"/>
</dbReference>
<dbReference type="SMART" id="SM00342">
    <property type="entry name" value="HTH_ARAC"/>
    <property type="match status" value="1"/>
</dbReference>
<keyword evidence="1" id="KW-0805">Transcription regulation</keyword>
<feature type="domain" description="Response regulatory" evidence="6">
    <location>
        <begin position="3"/>
        <end position="120"/>
    </location>
</feature>
<dbReference type="PANTHER" id="PTHR43280:SF10">
    <property type="entry name" value="REGULATORY PROTEIN POCR"/>
    <property type="match status" value="1"/>
</dbReference>
<dbReference type="Gene3D" id="3.40.50.2300">
    <property type="match status" value="1"/>
</dbReference>
<dbReference type="PROSITE" id="PS01124">
    <property type="entry name" value="HTH_ARAC_FAMILY_2"/>
    <property type="match status" value="1"/>
</dbReference>
<dbReference type="CDD" id="cd17536">
    <property type="entry name" value="REC_YesN-like"/>
    <property type="match status" value="1"/>
</dbReference>
<reference evidence="7 8" key="1">
    <citation type="submission" date="2023-07" db="EMBL/GenBank/DDBJ databases">
        <title>Genomic Encyclopedia of Type Strains, Phase IV (KMG-IV): sequencing the most valuable type-strain genomes for metagenomic binning, comparative biology and taxonomic classification.</title>
        <authorList>
            <person name="Goeker M."/>
        </authorList>
    </citation>
    <scope>NUCLEOTIDE SEQUENCE [LARGE SCALE GENOMIC DNA]</scope>
    <source>
        <strain evidence="7 8">DSM 16784</strain>
    </source>
</reference>
<comment type="caution">
    <text evidence="7">The sequence shown here is derived from an EMBL/GenBank/DDBJ whole genome shotgun (WGS) entry which is preliminary data.</text>
</comment>
<name>A0ABU0E664_9FIRM</name>
<dbReference type="InterPro" id="IPR011006">
    <property type="entry name" value="CheY-like_superfamily"/>
</dbReference>
<evidence type="ECO:0000259" key="5">
    <source>
        <dbReference type="PROSITE" id="PS01124"/>
    </source>
</evidence>
<accession>A0ABU0E664</accession>
<evidence type="ECO:0000256" key="3">
    <source>
        <dbReference type="ARBA" id="ARBA00023163"/>
    </source>
</evidence>
<dbReference type="InterPro" id="IPR018062">
    <property type="entry name" value="HTH_AraC-typ_CS"/>
</dbReference>
<keyword evidence="2" id="KW-0238">DNA-binding</keyword>
<dbReference type="Pfam" id="PF00072">
    <property type="entry name" value="Response_reg"/>
    <property type="match status" value="1"/>
</dbReference>
<evidence type="ECO:0000259" key="6">
    <source>
        <dbReference type="PROSITE" id="PS50110"/>
    </source>
</evidence>
<keyword evidence="8" id="KW-1185">Reference proteome</keyword>
<protein>
    <submittedName>
        <fullName evidence="7">Two-component system response regulator YesN</fullName>
    </submittedName>
</protein>
<evidence type="ECO:0000313" key="7">
    <source>
        <dbReference type="EMBL" id="MDQ0362306.1"/>
    </source>
</evidence>
<evidence type="ECO:0000256" key="2">
    <source>
        <dbReference type="ARBA" id="ARBA00023125"/>
    </source>
</evidence>
<dbReference type="SUPFAM" id="SSF52172">
    <property type="entry name" value="CheY-like"/>
    <property type="match status" value="1"/>
</dbReference>